<dbReference type="OrthoDB" id="5416564at2"/>
<dbReference type="Pfam" id="PF00072">
    <property type="entry name" value="Response_reg"/>
    <property type="match status" value="1"/>
</dbReference>
<dbReference type="SUPFAM" id="SSF46955">
    <property type="entry name" value="Putative DNA-binding domain"/>
    <property type="match status" value="1"/>
</dbReference>
<organism evidence="4 5">
    <name type="scientific">Desulfotignum phosphitoxidans DSM 13687</name>
    <dbReference type="NCBI Taxonomy" id="1286635"/>
    <lineage>
        <taxon>Bacteria</taxon>
        <taxon>Pseudomonadati</taxon>
        <taxon>Thermodesulfobacteriota</taxon>
        <taxon>Desulfobacteria</taxon>
        <taxon>Desulfobacterales</taxon>
        <taxon>Desulfobacteraceae</taxon>
        <taxon>Desulfotignum</taxon>
    </lineage>
</organism>
<dbReference type="Proteomes" id="UP000014216">
    <property type="component" value="Unassembled WGS sequence"/>
</dbReference>
<dbReference type="PROSITE" id="PS50110">
    <property type="entry name" value="RESPONSE_REGULATORY"/>
    <property type="match status" value="1"/>
</dbReference>
<dbReference type="NCBIfam" id="TIGR01764">
    <property type="entry name" value="excise"/>
    <property type="match status" value="1"/>
</dbReference>
<dbReference type="RefSeq" id="WP_006965267.1">
    <property type="nucleotide sequence ID" value="NZ_APJX01000003.1"/>
</dbReference>
<dbReference type="GO" id="GO:0000160">
    <property type="term" value="P:phosphorelay signal transduction system"/>
    <property type="evidence" value="ECO:0007669"/>
    <property type="project" value="InterPro"/>
</dbReference>
<keyword evidence="5" id="KW-1185">Reference proteome</keyword>
<dbReference type="InterPro" id="IPR010093">
    <property type="entry name" value="SinI_DNA-bd"/>
</dbReference>
<keyword evidence="1 2" id="KW-0597">Phosphoprotein</keyword>
<evidence type="ECO:0000313" key="4">
    <source>
        <dbReference type="EMBL" id="EMS79939.1"/>
    </source>
</evidence>
<dbReference type="InterPro" id="IPR041657">
    <property type="entry name" value="HTH_17"/>
</dbReference>
<name>S0G386_9BACT</name>
<proteinExistence type="predicted"/>
<dbReference type="SMART" id="SM00448">
    <property type="entry name" value="REC"/>
    <property type="match status" value="1"/>
</dbReference>
<sequence length="197" mass="22394">MTDDLLTIPQAARLCAMSRGTIWKYVKTGEINAYRTPGGQYRIRQTDFNDFMQRNNMYPRAFHEPDNHRILIVDDEPQILKMLTAMLFRDEYSLETAKDGFDAGVKIMTFKPGLVILDLIMPGMDGFEVCRQIKTNADTAHIKVLAVTGYDSEENRDKILAQGADAYLTKPLFKDNLMQTIQSLLDAENPNTHRVSG</sequence>
<accession>S0G386</accession>
<dbReference type="InterPro" id="IPR050595">
    <property type="entry name" value="Bact_response_regulator"/>
</dbReference>
<reference evidence="4 5" key="1">
    <citation type="journal article" date="2013" name="Genome Announc.">
        <title>Draft Genome Sequence of Desulfotignum phosphitoxidans DSM 13687 Strain FiPS-3.</title>
        <authorList>
            <person name="Poehlein A."/>
            <person name="Daniel R."/>
            <person name="Simeonova D.D."/>
        </authorList>
    </citation>
    <scope>NUCLEOTIDE SEQUENCE [LARGE SCALE GENOMIC DNA]</scope>
    <source>
        <strain evidence="4 5">DSM 13687</strain>
    </source>
</reference>
<evidence type="ECO:0000313" key="5">
    <source>
        <dbReference type="Proteomes" id="UP000014216"/>
    </source>
</evidence>
<dbReference type="Gene3D" id="3.40.50.2300">
    <property type="match status" value="1"/>
</dbReference>
<protein>
    <submittedName>
        <fullName evidence="4">Response regulator receiver domain-containing protein</fullName>
    </submittedName>
</protein>
<dbReference type="SUPFAM" id="SSF52172">
    <property type="entry name" value="CheY-like"/>
    <property type="match status" value="1"/>
</dbReference>
<dbReference type="InterPro" id="IPR001789">
    <property type="entry name" value="Sig_transdc_resp-reg_receiver"/>
</dbReference>
<comment type="caution">
    <text evidence="4">The sequence shown here is derived from an EMBL/GenBank/DDBJ whole genome shotgun (WGS) entry which is preliminary data.</text>
</comment>
<dbReference type="GO" id="GO:0003677">
    <property type="term" value="F:DNA binding"/>
    <property type="evidence" value="ECO:0007669"/>
    <property type="project" value="InterPro"/>
</dbReference>
<feature type="modified residue" description="4-aspartylphosphate" evidence="2">
    <location>
        <position position="118"/>
    </location>
</feature>
<dbReference type="AlphaFoldDB" id="S0G386"/>
<feature type="domain" description="Response regulatory" evidence="3">
    <location>
        <begin position="69"/>
        <end position="185"/>
    </location>
</feature>
<dbReference type="EMBL" id="APJX01000003">
    <property type="protein sequence ID" value="EMS79939.1"/>
    <property type="molecule type" value="Genomic_DNA"/>
</dbReference>
<dbReference type="Pfam" id="PF12728">
    <property type="entry name" value="HTH_17"/>
    <property type="match status" value="1"/>
</dbReference>
<dbReference type="InterPro" id="IPR009061">
    <property type="entry name" value="DNA-bd_dom_put_sf"/>
</dbReference>
<evidence type="ECO:0000256" key="1">
    <source>
        <dbReference type="ARBA" id="ARBA00022553"/>
    </source>
</evidence>
<dbReference type="PANTHER" id="PTHR44591">
    <property type="entry name" value="STRESS RESPONSE REGULATOR PROTEIN 1"/>
    <property type="match status" value="1"/>
</dbReference>
<gene>
    <name evidence="4" type="ORF">Dpo_3c00810</name>
</gene>
<dbReference type="InterPro" id="IPR011006">
    <property type="entry name" value="CheY-like_superfamily"/>
</dbReference>
<dbReference type="Gene3D" id="1.10.1660.10">
    <property type="match status" value="1"/>
</dbReference>
<evidence type="ECO:0000256" key="2">
    <source>
        <dbReference type="PROSITE-ProRule" id="PRU00169"/>
    </source>
</evidence>
<dbReference type="PANTHER" id="PTHR44591:SF3">
    <property type="entry name" value="RESPONSE REGULATORY DOMAIN-CONTAINING PROTEIN"/>
    <property type="match status" value="1"/>
</dbReference>
<evidence type="ECO:0000259" key="3">
    <source>
        <dbReference type="PROSITE" id="PS50110"/>
    </source>
</evidence>